<dbReference type="PANTHER" id="PTHR18962:SF0">
    <property type="entry name" value="COILED-COIL DOMAIN-CONTAINING PROTEIN 39"/>
    <property type="match status" value="1"/>
</dbReference>
<evidence type="ECO:0000256" key="3">
    <source>
        <dbReference type="ARBA" id="ARBA00023054"/>
    </source>
</evidence>
<dbReference type="GO" id="GO:0060285">
    <property type="term" value="P:cilium-dependent cell motility"/>
    <property type="evidence" value="ECO:0007669"/>
    <property type="project" value="TreeGrafter"/>
</dbReference>
<gene>
    <name evidence="6" type="ORF">GDO86_003957</name>
</gene>
<evidence type="ECO:0000313" key="6">
    <source>
        <dbReference type="EMBL" id="KAG8451963.1"/>
    </source>
</evidence>
<dbReference type="InterPro" id="IPR033290">
    <property type="entry name" value="CCDC39"/>
</dbReference>
<comment type="similarity">
    <text evidence="1">Belongs to the CCDC39 family.</text>
</comment>
<protein>
    <recommendedName>
        <fullName evidence="2">Coiled-coil domain-containing protein 39</fullName>
    </recommendedName>
</protein>
<accession>A0A8T2K716</accession>
<evidence type="ECO:0000256" key="1">
    <source>
        <dbReference type="ARBA" id="ARBA00005805"/>
    </source>
</evidence>
<organism evidence="6 7">
    <name type="scientific">Hymenochirus boettgeri</name>
    <name type="common">Congo dwarf clawed frog</name>
    <dbReference type="NCBI Taxonomy" id="247094"/>
    <lineage>
        <taxon>Eukaryota</taxon>
        <taxon>Metazoa</taxon>
        <taxon>Chordata</taxon>
        <taxon>Craniata</taxon>
        <taxon>Vertebrata</taxon>
        <taxon>Euteleostomi</taxon>
        <taxon>Amphibia</taxon>
        <taxon>Batrachia</taxon>
        <taxon>Anura</taxon>
        <taxon>Pipoidea</taxon>
        <taxon>Pipidae</taxon>
        <taxon>Pipinae</taxon>
        <taxon>Hymenochirus</taxon>
    </lineage>
</organism>
<keyword evidence="3 5" id="KW-0175">Coiled coil</keyword>
<dbReference type="PANTHER" id="PTHR18962">
    <property type="entry name" value="COILED-COIL DOMAIN-CONTAINING PROTEIN 39"/>
    <property type="match status" value="1"/>
</dbReference>
<dbReference type="GO" id="GO:0005930">
    <property type="term" value="C:axoneme"/>
    <property type="evidence" value="ECO:0007669"/>
    <property type="project" value="InterPro"/>
</dbReference>
<dbReference type="EMBL" id="JAACNH010000002">
    <property type="protein sequence ID" value="KAG8451963.1"/>
    <property type="molecule type" value="Genomic_DNA"/>
</dbReference>
<sequence>LNILVFFQAAQEKEELQRSGDELDVKIRKAEKEMNALENTLRVINVCNTSYKKSFSKVTETSEEYEEIIQVEEQERAAEEKNRYKRRQIRELQEDMQVMKNTLESILKEEMSFQQNANELLPAVTQLNKETEDQNHKLERVMRQFSKIVKEIRQIKKTKEETHFEQDVNVRDLRDFNKSINKMLTIAMEKNSDLVGAIQLYFHQFGLDVPKNSSTPGSYSSRSSSSHSSTLSVRYVAISLVLNVSSVYG</sequence>
<evidence type="ECO:0000256" key="4">
    <source>
        <dbReference type="ARBA" id="ARBA00045182"/>
    </source>
</evidence>
<feature type="coiled-coil region" evidence="5">
    <location>
        <begin position="13"/>
        <end position="148"/>
    </location>
</feature>
<dbReference type="AlphaFoldDB" id="A0A8T2K716"/>
<keyword evidence="7" id="KW-1185">Reference proteome</keyword>
<dbReference type="Proteomes" id="UP000812440">
    <property type="component" value="Chromosome 2"/>
</dbReference>
<evidence type="ECO:0000256" key="5">
    <source>
        <dbReference type="SAM" id="Coils"/>
    </source>
</evidence>
<dbReference type="GO" id="GO:0060287">
    <property type="term" value="P:epithelial cilium movement involved in determination of left/right asymmetry"/>
    <property type="evidence" value="ECO:0007669"/>
    <property type="project" value="TreeGrafter"/>
</dbReference>
<dbReference type="GO" id="GO:0005576">
    <property type="term" value="C:extracellular region"/>
    <property type="evidence" value="ECO:0007669"/>
    <property type="project" value="GOC"/>
</dbReference>
<comment type="caution">
    <text evidence="6">The sequence shown here is derived from an EMBL/GenBank/DDBJ whole genome shotgun (WGS) entry which is preliminary data.</text>
</comment>
<evidence type="ECO:0000256" key="2">
    <source>
        <dbReference type="ARBA" id="ARBA00016725"/>
    </source>
</evidence>
<dbReference type="GO" id="GO:0036159">
    <property type="term" value="P:inner dynein arm assembly"/>
    <property type="evidence" value="ECO:0007669"/>
    <property type="project" value="InterPro"/>
</dbReference>
<evidence type="ECO:0000313" key="7">
    <source>
        <dbReference type="Proteomes" id="UP000812440"/>
    </source>
</evidence>
<dbReference type="Pfam" id="PF24161">
    <property type="entry name" value="CCDC39"/>
    <property type="match status" value="1"/>
</dbReference>
<name>A0A8T2K716_9PIPI</name>
<reference evidence="6" key="1">
    <citation type="thesis" date="2020" institute="ProQuest LLC" country="789 East Eisenhower Parkway, Ann Arbor, MI, USA">
        <title>Comparative Genomics and Chromosome Evolution.</title>
        <authorList>
            <person name="Mudd A.B."/>
        </authorList>
    </citation>
    <scope>NUCLEOTIDE SEQUENCE</scope>
    <source>
        <strain evidence="6">Female2</strain>
        <tissue evidence="6">Blood</tissue>
    </source>
</reference>
<proteinExistence type="inferred from homology"/>
<dbReference type="OrthoDB" id="10259720at2759"/>
<feature type="non-terminal residue" evidence="6">
    <location>
        <position position="249"/>
    </location>
</feature>
<comment type="function">
    <text evidence="4">Required for assembly of dynein regulatory complex (DRC) and inner dynein arm (IDA) complexes, which are responsible for ciliary beat regulation, thereby playing a central role in motility in cilia and flagella. Probably acts together with CCDC40 to form a molecular ruler that determines the 96 nanometer (nm) repeat length and arrangements of components in cilia and flagella. Not required for outer dynein arm complexes assembly.</text>
</comment>